<feature type="transmembrane region" description="Helical" evidence="2">
    <location>
        <begin position="339"/>
        <end position="358"/>
    </location>
</feature>
<evidence type="ECO:0000313" key="4">
    <source>
        <dbReference type="Proteomes" id="UP001239909"/>
    </source>
</evidence>
<dbReference type="PANTHER" id="PTHR32063:SF33">
    <property type="entry name" value="RND SUPERFAMILY EFFLUX PUMP PERMEASE COMPONENT"/>
    <property type="match status" value="1"/>
</dbReference>
<name>A0ABQ6LQS7_9RHOB</name>
<feature type="compositionally biased region" description="Basic and acidic residues" evidence="1">
    <location>
        <begin position="1036"/>
        <end position="1047"/>
    </location>
</feature>
<feature type="transmembrane region" description="Helical" evidence="2">
    <location>
        <begin position="889"/>
        <end position="908"/>
    </location>
</feature>
<dbReference type="SUPFAM" id="SSF82866">
    <property type="entry name" value="Multidrug efflux transporter AcrB transmembrane domain"/>
    <property type="match status" value="2"/>
</dbReference>
<dbReference type="InterPro" id="IPR027463">
    <property type="entry name" value="AcrB_DN_DC_subdom"/>
</dbReference>
<dbReference type="Gene3D" id="3.30.2090.10">
    <property type="entry name" value="Multidrug efflux transporter AcrB TolC docking domain, DN and DC subdomains"/>
    <property type="match status" value="2"/>
</dbReference>
<dbReference type="RefSeq" id="WP_285672181.1">
    <property type="nucleotide sequence ID" value="NZ_BSYI01000019.1"/>
</dbReference>
<dbReference type="SUPFAM" id="SSF82693">
    <property type="entry name" value="Multidrug efflux transporter AcrB pore domain, PN1, PN2, PC1 and PC2 subdomains"/>
    <property type="match status" value="2"/>
</dbReference>
<dbReference type="Gene3D" id="3.30.70.1320">
    <property type="entry name" value="Multidrug efflux transporter AcrB pore domain like"/>
    <property type="match status" value="1"/>
</dbReference>
<evidence type="ECO:0000256" key="1">
    <source>
        <dbReference type="SAM" id="MobiDB-lite"/>
    </source>
</evidence>
<proteinExistence type="predicted"/>
<organism evidence="3 4">
    <name type="scientific">Paralimibaculum aggregatum</name>
    <dbReference type="NCBI Taxonomy" id="3036245"/>
    <lineage>
        <taxon>Bacteria</taxon>
        <taxon>Pseudomonadati</taxon>
        <taxon>Pseudomonadota</taxon>
        <taxon>Alphaproteobacteria</taxon>
        <taxon>Rhodobacterales</taxon>
        <taxon>Paracoccaceae</taxon>
        <taxon>Paralimibaculum</taxon>
    </lineage>
</organism>
<accession>A0ABQ6LQS7</accession>
<comment type="caution">
    <text evidence="3">The sequence shown here is derived from an EMBL/GenBank/DDBJ whole genome shotgun (WGS) entry which is preliminary data.</text>
</comment>
<keyword evidence="2" id="KW-0472">Membrane</keyword>
<feature type="transmembrane region" description="Helical" evidence="2">
    <location>
        <begin position="535"/>
        <end position="553"/>
    </location>
</feature>
<feature type="transmembrane region" description="Helical" evidence="2">
    <location>
        <begin position="394"/>
        <end position="416"/>
    </location>
</feature>
<dbReference type="PRINTS" id="PR00702">
    <property type="entry name" value="ACRIFLAVINRP"/>
</dbReference>
<feature type="transmembrane region" description="Helical" evidence="2">
    <location>
        <begin position="436"/>
        <end position="457"/>
    </location>
</feature>
<evidence type="ECO:0000256" key="2">
    <source>
        <dbReference type="SAM" id="Phobius"/>
    </source>
</evidence>
<feature type="transmembrane region" description="Helical" evidence="2">
    <location>
        <begin position="865"/>
        <end position="883"/>
    </location>
</feature>
<feature type="transmembrane region" description="Helical" evidence="2">
    <location>
        <begin position="965"/>
        <end position="984"/>
    </location>
</feature>
<dbReference type="Gene3D" id="3.30.70.1430">
    <property type="entry name" value="Multidrug efflux transporter AcrB pore domain"/>
    <property type="match status" value="2"/>
</dbReference>
<dbReference type="EMBL" id="BSYI01000019">
    <property type="protein sequence ID" value="GMG83384.1"/>
    <property type="molecule type" value="Genomic_DNA"/>
</dbReference>
<feature type="transmembrane region" description="Helical" evidence="2">
    <location>
        <begin position="920"/>
        <end position="940"/>
    </location>
</feature>
<feature type="transmembrane region" description="Helical" evidence="2">
    <location>
        <begin position="464"/>
        <end position="487"/>
    </location>
</feature>
<feature type="compositionally biased region" description="Pro residues" evidence="1">
    <location>
        <begin position="1048"/>
        <end position="1058"/>
    </location>
</feature>
<keyword evidence="4" id="KW-1185">Reference proteome</keyword>
<protein>
    <submittedName>
        <fullName evidence="3">Efflux RND transporter permease subunit</fullName>
    </submittedName>
</protein>
<dbReference type="SUPFAM" id="SSF82714">
    <property type="entry name" value="Multidrug efflux transporter AcrB TolC docking domain, DN and DC subdomains"/>
    <property type="match status" value="2"/>
</dbReference>
<feature type="region of interest" description="Disordered" evidence="1">
    <location>
        <begin position="1032"/>
        <end position="1058"/>
    </location>
</feature>
<keyword evidence="2" id="KW-1133">Transmembrane helix</keyword>
<dbReference type="Gene3D" id="1.20.1640.10">
    <property type="entry name" value="Multidrug efflux transporter AcrB transmembrane domain"/>
    <property type="match status" value="2"/>
</dbReference>
<evidence type="ECO:0000313" key="3">
    <source>
        <dbReference type="EMBL" id="GMG83384.1"/>
    </source>
</evidence>
<feature type="transmembrane region" description="Helical" evidence="2">
    <location>
        <begin position="364"/>
        <end position="382"/>
    </location>
</feature>
<keyword evidence="2" id="KW-0812">Transmembrane</keyword>
<sequence>MTAAAARLQRPGPIGWMARHGVAPNLLMLLMLLGGLLFANRITQEIFPAYETDTVVVSVALPGATPEEVESAVTLAIEDELGGIEGIEKITATAREGATSVIAEIAPERDRRVVYSEIEQAVDRITTFPEDAEKPEVRLVVAKRRVMELQLHGDVDPHALRMAAEELRRALLLEDGISQVEFAGTRELEIHVEMRQGALLAHGLTLEEVAARLRQSAVERGGGSIETRGEDLLLRLDDRRDTPEDFAATVLIADAGGPLLRLGDIAAVRRGFADTGTHASFDGLPSVELGIFRTGAETPITVSEAVRAALPGAMATLPEAFRVAITDDDAEIYRGRLELLLKNGFIGLILVLLVLSLFLEYRLAFWVAVGIPTAFLGTFLFLPGTGASLNMVTMFAFILALGIVVDDAIVVGENIYEYMERGMGRLEAAIQGARDIATPLAFSILTNIAAFLPLALIPGAFGKFFVWIPIVVASAFLLSWIEALFVLPAHLAGVTPRGAEHRPWRIERIQRRVSAGLAWGVRRIYGPLLRLALSWRYATAALMIAAALVVLAWPASGRLGFSLFPSIPRDYAQLTVTLPISAPDRLALAVRDRMVAAARRVVAENGGPALGRGVHALVEMPKITVRAYLVPGEARPITTAAFTEKWRAALGPIPEARSRRFSASFGGPGGAAGVAVQLSHVDEAALAAAARDLAARLGDFAAVRDVEDGFTPGKTQIAFRITEAGRTLGLTAEEVGRQVRAAFLGVEALAQQDGRNEVTVRVRLVAEERRAEADLAALLIRTPDGGTAPLPQVAALERSRSAAEIAREDGRRIVTVTGEIEPEEMANRIETALRETVLPALKADHPGLGWRFGGRQETQQKTMDSFTTFSIPLTLALIYALLAVPFRSYVQPVIVMAAIPFGVVGAVLGHMLMGMALSMVSLFGVIALSGVVINAAIVMIDHANRARLAGLPAFDAIWQAGQRRFRPILLTTLTTFGGLAPMIFETSRQAKFLIPMAVSLGYGILFATVIVLFLIPALYLIVEDLRWLANPPKPGRSGEARDPREPAPVRPAPPLPGR</sequence>
<dbReference type="PANTHER" id="PTHR32063">
    <property type="match status" value="1"/>
</dbReference>
<dbReference type="Gene3D" id="3.30.70.1440">
    <property type="entry name" value="Multidrug efflux transporter AcrB pore domain"/>
    <property type="match status" value="1"/>
</dbReference>
<gene>
    <name evidence="3" type="ORF">LNKW23_25970</name>
</gene>
<dbReference type="Pfam" id="PF00873">
    <property type="entry name" value="ACR_tran"/>
    <property type="match status" value="1"/>
</dbReference>
<feature type="transmembrane region" description="Helical" evidence="2">
    <location>
        <begin position="996"/>
        <end position="1022"/>
    </location>
</feature>
<dbReference type="InterPro" id="IPR001036">
    <property type="entry name" value="Acrflvin-R"/>
</dbReference>
<reference evidence="3 4" key="1">
    <citation type="submission" date="2023-04" db="EMBL/GenBank/DDBJ databases">
        <title>Marinoamorphus aggregata gen. nov., sp. Nov., isolate from tissue of brittle star Ophioplocus japonicus.</title>
        <authorList>
            <person name="Kawano K."/>
            <person name="Sawayama S."/>
            <person name="Nakagawa S."/>
        </authorList>
    </citation>
    <scope>NUCLEOTIDE SEQUENCE [LARGE SCALE GENOMIC DNA]</scope>
    <source>
        <strain evidence="3 4">NKW23</strain>
    </source>
</reference>
<feature type="transmembrane region" description="Helical" evidence="2">
    <location>
        <begin position="22"/>
        <end position="39"/>
    </location>
</feature>
<dbReference type="Proteomes" id="UP001239909">
    <property type="component" value="Unassembled WGS sequence"/>
</dbReference>